<dbReference type="SUPFAM" id="SSF109854">
    <property type="entry name" value="DinB/YfiT-like putative metalloenzymes"/>
    <property type="match status" value="1"/>
</dbReference>
<dbReference type="RefSeq" id="WP_192037480.1">
    <property type="nucleotide sequence ID" value="NZ_JACYWE010000001.1"/>
</dbReference>
<dbReference type="Pfam" id="PF07398">
    <property type="entry name" value="MDMPI_C"/>
    <property type="match status" value="1"/>
</dbReference>
<comment type="caution">
    <text evidence="3">The sequence shown here is derived from an EMBL/GenBank/DDBJ whole genome shotgun (WGS) entry which is preliminary data.</text>
</comment>
<dbReference type="AlphaFoldDB" id="A0A927JAS6"/>
<dbReference type="EMBL" id="JACYWE010000001">
    <property type="protein sequence ID" value="MBD8504987.1"/>
    <property type="molecule type" value="Genomic_DNA"/>
</dbReference>
<reference evidence="3" key="1">
    <citation type="submission" date="2020-09" db="EMBL/GenBank/DDBJ databases">
        <title>Hoyosella lacisalsi sp. nov., a halotolerant actinobacterium isolated from soil of Lake Gudzhirganskoe.</title>
        <authorList>
            <person name="Yang Q."/>
            <person name="Guo P.Y."/>
            <person name="Liu S.W."/>
            <person name="Li F.N."/>
            <person name="Sun C.H."/>
        </authorList>
    </citation>
    <scope>NUCLEOTIDE SEQUENCE</scope>
    <source>
        <strain evidence="3">G463</strain>
    </source>
</reference>
<organism evidence="3 4">
    <name type="scientific">Lolliginicoccus lacisalsi</name>
    <dbReference type="NCBI Taxonomy" id="2742202"/>
    <lineage>
        <taxon>Bacteria</taxon>
        <taxon>Bacillati</taxon>
        <taxon>Actinomycetota</taxon>
        <taxon>Actinomycetes</taxon>
        <taxon>Mycobacteriales</taxon>
        <taxon>Hoyosellaceae</taxon>
        <taxon>Lolliginicoccus</taxon>
    </lineage>
</organism>
<dbReference type="Gene3D" id="1.20.120.450">
    <property type="entry name" value="dinb family like domain"/>
    <property type="match status" value="1"/>
</dbReference>
<evidence type="ECO:0000313" key="4">
    <source>
        <dbReference type="Proteomes" id="UP000642993"/>
    </source>
</evidence>
<dbReference type="Proteomes" id="UP000642993">
    <property type="component" value="Unassembled WGS sequence"/>
</dbReference>
<evidence type="ECO:0000259" key="1">
    <source>
        <dbReference type="Pfam" id="PF07398"/>
    </source>
</evidence>
<dbReference type="InterPro" id="IPR034660">
    <property type="entry name" value="DinB/YfiT-like"/>
</dbReference>
<dbReference type="GO" id="GO:0016853">
    <property type="term" value="F:isomerase activity"/>
    <property type="evidence" value="ECO:0007669"/>
    <property type="project" value="UniProtKB-KW"/>
</dbReference>
<name>A0A927JAS6_9ACTN</name>
<feature type="domain" description="MDMPI C-terminal" evidence="1">
    <location>
        <begin position="166"/>
        <end position="260"/>
    </location>
</feature>
<gene>
    <name evidence="3" type="ORF">HT102_00600</name>
</gene>
<keyword evidence="3" id="KW-0413">Isomerase</keyword>
<dbReference type="NCBIfam" id="TIGR03083">
    <property type="entry name" value="maleylpyruvate isomerase family mycothiol-dependent enzyme"/>
    <property type="match status" value="1"/>
</dbReference>
<evidence type="ECO:0000313" key="3">
    <source>
        <dbReference type="EMBL" id="MBD8504987.1"/>
    </source>
</evidence>
<proteinExistence type="predicted"/>
<dbReference type="InterPro" id="IPR010872">
    <property type="entry name" value="MDMPI_C-term_domain"/>
</dbReference>
<accession>A0A927JAS6</accession>
<dbReference type="Pfam" id="PF11716">
    <property type="entry name" value="MDMPI_N"/>
    <property type="match status" value="1"/>
</dbReference>
<protein>
    <submittedName>
        <fullName evidence="3">Maleylpyruvate isomerase N-terminal domain-containing protein</fullName>
    </submittedName>
</protein>
<feature type="domain" description="Mycothiol-dependent maleylpyruvate isomerase metal-binding" evidence="2">
    <location>
        <begin position="32"/>
        <end position="147"/>
    </location>
</feature>
<dbReference type="GO" id="GO:0005886">
    <property type="term" value="C:plasma membrane"/>
    <property type="evidence" value="ECO:0007669"/>
    <property type="project" value="TreeGrafter"/>
</dbReference>
<sequence length="269" mass="28651">MADNHSDASPLDAPGPAVPAEHLIAVLRAEGDRIAATSPGALALPVPTISGWTVENVVRHTAKVHSWVLAALRLPASAPMPDPSAMPVMPRGEACIEAYRDAVTQLADDLARRDPDQPTTTFLGPRAVAWWARRQAHEATIHRFDIAYALNAAGGGSPDDADPVAAADGIDEWCQVMIPRAIAKGSTVCADLDGRSVHIHGTDTDRAEWMIRFADGQAAATYEHAKGDVALRGRAQDLLLALWRRDSLDKLAIHGDRAAAEILTAGIRV</sequence>
<dbReference type="PANTHER" id="PTHR40758">
    <property type="entry name" value="CONSERVED PROTEIN"/>
    <property type="match status" value="1"/>
</dbReference>
<dbReference type="PANTHER" id="PTHR40758:SF1">
    <property type="entry name" value="CONSERVED PROTEIN"/>
    <property type="match status" value="1"/>
</dbReference>
<dbReference type="InterPro" id="IPR017517">
    <property type="entry name" value="Maleyloyr_isom"/>
</dbReference>
<dbReference type="GO" id="GO:0046872">
    <property type="term" value="F:metal ion binding"/>
    <property type="evidence" value="ECO:0007669"/>
    <property type="project" value="InterPro"/>
</dbReference>
<keyword evidence="4" id="KW-1185">Reference proteome</keyword>
<evidence type="ECO:0000259" key="2">
    <source>
        <dbReference type="Pfam" id="PF11716"/>
    </source>
</evidence>
<dbReference type="InterPro" id="IPR024344">
    <property type="entry name" value="MDMPI_metal-binding"/>
</dbReference>